<dbReference type="AlphaFoldDB" id="A0A5N6UQ83"/>
<name>A0A5N6UQ83_ASPTM</name>
<evidence type="ECO:0000313" key="2">
    <source>
        <dbReference type="Proteomes" id="UP000326950"/>
    </source>
</evidence>
<dbReference type="PANTHER" id="PTHR38887">
    <property type="entry name" value="CHROMOSOME 21, WHOLE GENOME SHOTGUN SEQUENCE"/>
    <property type="match status" value="1"/>
</dbReference>
<accession>A0A5N6UQ83</accession>
<dbReference type="PANTHER" id="PTHR38887:SF1">
    <property type="entry name" value="RAS MODIFICATION PROTEIN ERF4"/>
    <property type="match status" value="1"/>
</dbReference>
<keyword evidence="2" id="KW-1185">Reference proteome</keyword>
<sequence length="196" mass="21654">MNLVKKRLKNIRLGSGKTHGQLELPKAAPLVYPYLDCAAARAMDGKEREAEGTREKMKSAGAWVQDYMARKAQASYPKTPGSSLAVPESGRKEFVARFNDPNHPVNYGKLTSVLTGGLMGNKPCLLNGLRLPSGNHKTPRELLEKTPGIVKKVLQQDVLYLLIVSMPTEEELKQSIAQLEHLMQQSGQCLPRQPSH</sequence>
<dbReference type="EMBL" id="ML738652">
    <property type="protein sequence ID" value="KAE8160787.1"/>
    <property type="molecule type" value="Genomic_DNA"/>
</dbReference>
<dbReference type="Proteomes" id="UP000326950">
    <property type="component" value="Unassembled WGS sequence"/>
</dbReference>
<organism evidence="1 2">
    <name type="scientific">Aspergillus tamarii</name>
    <dbReference type="NCBI Taxonomy" id="41984"/>
    <lineage>
        <taxon>Eukaryota</taxon>
        <taxon>Fungi</taxon>
        <taxon>Dikarya</taxon>
        <taxon>Ascomycota</taxon>
        <taxon>Pezizomycotina</taxon>
        <taxon>Eurotiomycetes</taxon>
        <taxon>Eurotiomycetidae</taxon>
        <taxon>Eurotiales</taxon>
        <taxon>Aspergillaceae</taxon>
        <taxon>Aspergillus</taxon>
        <taxon>Aspergillus subgen. Circumdati</taxon>
    </lineage>
</organism>
<protein>
    <submittedName>
        <fullName evidence="1">Uncharacterized protein</fullName>
    </submittedName>
</protein>
<reference evidence="1 2" key="1">
    <citation type="submission" date="2019-04" db="EMBL/GenBank/DDBJ databases">
        <title>Friends and foes A comparative genomics study of 23 Aspergillus species from section Flavi.</title>
        <authorList>
            <consortium name="DOE Joint Genome Institute"/>
            <person name="Kjaerbolling I."/>
            <person name="Vesth T."/>
            <person name="Frisvad J.C."/>
            <person name="Nybo J.L."/>
            <person name="Theobald S."/>
            <person name="Kildgaard S."/>
            <person name="Isbrandt T."/>
            <person name="Kuo A."/>
            <person name="Sato A."/>
            <person name="Lyhne E.K."/>
            <person name="Kogle M.E."/>
            <person name="Wiebenga A."/>
            <person name="Kun R.S."/>
            <person name="Lubbers R.J."/>
            <person name="Makela M.R."/>
            <person name="Barry K."/>
            <person name="Chovatia M."/>
            <person name="Clum A."/>
            <person name="Daum C."/>
            <person name="Haridas S."/>
            <person name="He G."/>
            <person name="LaButti K."/>
            <person name="Lipzen A."/>
            <person name="Mondo S."/>
            <person name="Riley R."/>
            <person name="Salamov A."/>
            <person name="Simmons B.A."/>
            <person name="Magnuson J.K."/>
            <person name="Henrissat B."/>
            <person name="Mortensen U.H."/>
            <person name="Larsen T.O."/>
            <person name="Devries R.P."/>
            <person name="Grigoriev I.V."/>
            <person name="Machida M."/>
            <person name="Baker S.E."/>
            <person name="Andersen M.R."/>
        </authorList>
    </citation>
    <scope>NUCLEOTIDE SEQUENCE [LARGE SCALE GENOMIC DNA]</scope>
    <source>
        <strain evidence="1 2">CBS 117626</strain>
    </source>
</reference>
<evidence type="ECO:0000313" key="1">
    <source>
        <dbReference type="EMBL" id="KAE8160787.1"/>
    </source>
</evidence>
<dbReference type="OrthoDB" id="3433125at2759"/>
<dbReference type="InterPro" id="IPR053221">
    <property type="entry name" value="Burnettramic_acid_biosynth"/>
</dbReference>
<proteinExistence type="predicted"/>
<gene>
    <name evidence="1" type="ORF">BDV40DRAFT_302011</name>
</gene>